<dbReference type="Pfam" id="PF00440">
    <property type="entry name" value="TetR_N"/>
    <property type="match status" value="1"/>
</dbReference>
<keyword evidence="1" id="KW-0805">Transcription regulation</keyword>
<protein>
    <submittedName>
        <fullName evidence="7">TetR/AcrR family transcriptional regulator</fullName>
    </submittedName>
</protein>
<accession>A0ABS6I3T0</accession>
<feature type="region of interest" description="Disordered" evidence="5">
    <location>
        <begin position="1"/>
        <end position="38"/>
    </location>
</feature>
<evidence type="ECO:0000313" key="8">
    <source>
        <dbReference type="Proteomes" id="UP000824166"/>
    </source>
</evidence>
<dbReference type="InterPro" id="IPR001647">
    <property type="entry name" value="HTH_TetR"/>
</dbReference>
<keyword evidence="3" id="KW-0804">Transcription</keyword>
<evidence type="ECO:0000256" key="1">
    <source>
        <dbReference type="ARBA" id="ARBA00023015"/>
    </source>
</evidence>
<comment type="caution">
    <text evidence="7">The sequence shown here is derived from an EMBL/GenBank/DDBJ whole genome shotgun (WGS) entry which is preliminary data.</text>
</comment>
<dbReference type="PROSITE" id="PS50977">
    <property type="entry name" value="HTH_TETR_2"/>
    <property type="match status" value="1"/>
</dbReference>
<feature type="compositionally biased region" description="Pro residues" evidence="5">
    <location>
        <begin position="12"/>
        <end position="26"/>
    </location>
</feature>
<feature type="DNA-binding region" description="H-T-H motif" evidence="4">
    <location>
        <begin position="67"/>
        <end position="86"/>
    </location>
</feature>
<dbReference type="Pfam" id="PF02909">
    <property type="entry name" value="TetR_C_1"/>
    <property type="match status" value="1"/>
</dbReference>
<dbReference type="RefSeq" id="WP_216924337.1">
    <property type="nucleotide sequence ID" value="NZ_JAHOPC010000004.1"/>
</dbReference>
<evidence type="ECO:0000259" key="6">
    <source>
        <dbReference type="PROSITE" id="PS50977"/>
    </source>
</evidence>
<reference evidence="7 8" key="1">
    <citation type="submission" date="2021-06" db="EMBL/GenBank/DDBJ databases">
        <authorList>
            <person name="Jeong J.W."/>
        </authorList>
    </citation>
    <scope>NUCLEOTIDE SEQUENCE [LARGE SCALE GENOMIC DNA]</scope>
    <source>
        <strain evidence="7 8">MMS21-TAE1-1</strain>
    </source>
</reference>
<name>A0ABS6I3T0_9MICC</name>
<keyword evidence="8" id="KW-1185">Reference proteome</keyword>
<evidence type="ECO:0000256" key="5">
    <source>
        <dbReference type="SAM" id="MobiDB-lite"/>
    </source>
</evidence>
<dbReference type="EMBL" id="JAHOPC010000004">
    <property type="protein sequence ID" value="MBU8866403.1"/>
    <property type="molecule type" value="Genomic_DNA"/>
</dbReference>
<feature type="domain" description="HTH tetR-type" evidence="6">
    <location>
        <begin position="44"/>
        <end position="104"/>
    </location>
</feature>
<dbReference type="PANTHER" id="PTHR30055:SF151">
    <property type="entry name" value="TRANSCRIPTIONAL REGULATORY PROTEIN"/>
    <property type="match status" value="1"/>
</dbReference>
<proteinExistence type="predicted"/>
<gene>
    <name evidence="7" type="ORF">KSW38_08885</name>
</gene>
<dbReference type="InterPro" id="IPR004111">
    <property type="entry name" value="Repressor_TetR_C"/>
</dbReference>
<evidence type="ECO:0000256" key="3">
    <source>
        <dbReference type="ARBA" id="ARBA00023163"/>
    </source>
</evidence>
<evidence type="ECO:0000313" key="7">
    <source>
        <dbReference type="EMBL" id="MBU8866403.1"/>
    </source>
</evidence>
<evidence type="ECO:0000256" key="2">
    <source>
        <dbReference type="ARBA" id="ARBA00023125"/>
    </source>
</evidence>
<organism evidence="7 8">
    <name type="scientific">Paenarthrobacter aromaticivorans</name>
    <dbReference type="NCBI Taxonomy" id="2849150"/>
    <lineage>
        <taxon>Bacteria</taxon>
        <taxon>Bacillati</taxon>
        <taxon>Actinomycetota</taxon>
        <taxon>Actinomycetes</taxon>
        <taxon>Micrococcales</taxon>
        <taxon>Micrococcaceae</taxon>
        <taxon>Paenarthrobacter</taxon>
    </lineage>
</organism>
<dbReference type="PANTHER" id="PTHR30055">
    <property type="entry name" value="HTH-TYPE TRANSCRIPTIONAL REGULATOR RUTR"/>
    <property type="match status" value="1"/>
</dbReference>
<evidence type="ECO:0000256" key="4">
    <source>
        <dbReference type="PROSITE-ProRule" id="PRU00335"/>
    </source>
</evidence>
<sequence length="248" mass="26297">MLEIQAAERLPMPAPTPAPEPEPGVAPSPASKARRRAGRPMARILDQNGITTAALELISSKGYDGLTMAALARSLGVAPSALYNHVASKDDVLLLVEDHLAAMVDVSAFGVEPWDVAVRRWAWSYRDVFSEHTPLIPVIAVLPVANAPKTLAMYEAVTAGFRDAGFPEEKIISAIVALEAFVFGAAYDVTAPEDIFDAGSLADQVPNFTAAVDRLALEQHPRPTDVAFSLGLEALIGGFGALRQAVSD</sequence>
<keyword evidence="2 4" id="KW-0238">DNA-binding</keyword>
<dbReference type="InterPro" id="IPR050109">
    <property type="entry name" value="HTH-type_TetR-like_transc_reg"/>
</dbReference>
<dbReference type="Proteomes" id="UP000824166">
    <property type="component" value="Unassembled WGS sequence"/>
</dbReference>